<name>A0A1I5PQ82_9EURY</name>
<keyword evidence="2" id="KW-0560">Oxidoreductase</keyword>
<dbReference type="GO" id="GO:0051213">
    <property type="term" value="F:dioxygenase activity"/>
    <property type="evidence" value="ECO:0007669"/>
    <property type="project" value="UniProtKB-KW"/>
</dbReference>
<protein>
    <submittedName>
        <fullName evidence="2">Catechol-2,3-dioxygenase</fullName>
    </submittedName>
</protein>
<dbReference type="PROSITE" id="PS51819">
    <property type="entry name" value="VOC"/>
    <property type="match status" value="1"/>
</dbReference>
<dbReference type="SUPFAM" id="SSF54593">
    <property type="entry name" value="Glyoxalase/Bleomycin resistance protein/Dihydroxybiphenyl dioxygenase"/>
    <property type="match status" value="1"/>
</dbReference>
<sequence length="225" mass="23299">MRLRHVTLATAEPETLRQFYAERLGLPVSDTAEGFVVAIGASAVEFRPAAPDIDPTYHVAFSVPGGSIDRAADWLGARADLLADDGRARFRYDSLDATAVYAADPAGNVLELLARDGRSRPVGRNSADQFGPDSLLDIGEIGIVVDDVPAAAAALTSMFGIDGSPAEGFAYLGGDDGAFVLAAPGRNWFPTDRPAVPAPLTVVAEGGEGAVSFDDGRVAVVGIGD</sequence>
<dbReference type="OrthoDB" id="304574at2157"/>
<gene>
    <name evidence="2" type="ORF">SAMN05216277_10361</name>
</gene>
<dbReference type="RefSeq" id="WP_074876295.1">
    <property type="nucleotide sequence ID" value="NZ_FOXI01000003.1"/>
</dbReference>
<dbReference type="AlphaFoldDB" id="A0A1I5PQ82"/>
<reference evidence="3" key="1">
    <citation type="submission" date="2016-10" db="EMBL/GenBank/DDBJ databases">
        <authorList>
            <person name="Varghese N."/>
            <person name="Submissions S."/>
        </authorList>
    </citation>
    <scope>NUCLEOTIDE SEQUENCE [LARGE SCALE GENOMIC DNA]</scope>
    <source>
        <strain evidence="3">CGMCC 1.10329</strain>
    </source>
</reference>
<organism evidence="2 3">
    <name type="scientific">Halolamina pelagica</name>
    <dbReference type="NCBI Taxonomy" id="699431"/>
    <lineage>
        <taxon>Archaea</taxon>
        <taxon>Methanobacteriati</taxon>
        <taxon>Methanobacteriota</taxon>
        <taxon>Stenosarchaea group</taxon>
        <taxon>Halobacteria</taxon>
        <taxon>Halobacteriales</taxon>
        <taxon>Haloferacaceae</taxon>
    </lineage>
</organism>
<proteinExistence type="predicted"/>
<evidence type="ECO:0000313" key="3">
    <source>
        <dbReference type="Proteomes" id="UP000183769"/>
    </source>
</evidence>
<accession>A0A1I5PQ82</accession>
<evidence type="ECO:0000313" key="2">
    <source>
        <dbReference type="EMBL" id="SFP36057.1"/>
    </source>
</evidence>
<keyword evidence="3" id="KW-1185">Reference proteome</keyword>
<dbReference type="InterPro" id="IPR037523">
    <property type="entry name" value="VOC_core"/>
</dbReference>
<dbReference type="InterPro" id="IPR029068">
    <property type="entry name" value="Glyas_Bleomycin-R_OHBP_Dase"/>
</dbReference>
<feature type="domain" description="VOC" evidence="1">
    <location>
        <begin position="2"/>
        <end position="115"/>
    </location>
</feature>
<dbReference type="Gene3D" id="3.10.180.10">
    <property type="entry name" value="2,3-Dihydroxybiphenyl 1,2-Dioxygenase, domain 1"/>
    <property type="match status" value="1"/>
</dbReference>
<dbReference type="EMBL" id="FOXI01000003">
    <property type="protein sequence ID" value="SFP36057.1"/>
    <property type="molecule type" value="Genomic_DNA"/>
</dbReference>
<dbReference type="Proteomes" id="UP000183769">
    <property type="component" value="Unassembled WGS sequence"/>
</dbReference>
<keyword evidence="2" id="KW-0223">Dioxygenase</keyword>
<evidence type="ECO:0000259" key="1">
    <source>
        <dbReference type="PROSITE" id="PS51819"/>
    </source>
</evidence>